<comment type="caution">
    <text evidence="3">The sequence shown here is derived from an EMBL/GenBank/DDBJ whole genome shotgun (WGS) entry which is preliminary data.</text>
</comment>
<dbReference type="AlphaFoldDB" id="A0AA88DAV8"/>
<evidence type="ECO:0000256" key="2">
    <source>
        <dbReference type="SAM" id="Phobius"/>
    </source>
</evidence>
<gene>
    <name evidence="3" type="ORF">TIFTF001_021565</name>
</gene>
<accession>A0AA88DAV8</accession>
<evidence type="ECO:0000313" key="4">
    <source>
        <dbReference type="Proteomes" id="UP001187192"/>
    </source>
</evidence>
<protein>
    <recommendedName>
        <fullName evidence="5">Transmembrane protein</fullName>
    </recommendedName>
</protein>
<feature type="compositionally biased region" description="Basic and acidic residues" evidence="1">
    <location>
        <begin position="79"/>
        <end position="89"/>
    </location>
</feature>
<reference evidence="3" key="1">
    <citation type="submission" date="2023-07" db="EMBL/GenBank/DDBJ databases">
        <title>draft genome sequence of fig (Ficus carica).</title>
        <authorList>
            <person name="Takahashi T."/>
            <person name="Nishimura K."/>
        </authorList>
    </citation>
    <scope>NUCLEOTIDE SEQUENCE</scope>
</reference>
<evidence type="ECO:0000256" key="1">
    <source>
        <dbReference type="SAM" id="MobiDB-lite"/>
    </source>
</evidence>
<dbReference type="Proteomes" id="UP001187192">
    <property type="component" value="Unassembled WGS sequence"/>
</dbReference>
<feature type="compositionally biased region" description="Low complexity" evidence="1">
    <location>
        <begin position="66"/>
        <end position="76"/>
    </location>
</feature>
<keyword evidence="2" id="KW-0812">Transmembrane</keyword>
<dbReference type="EMBL" id="BTGU01000041">
    <property type="protein sequence ID" value="GMN52418.1"/>
    <property type="molecule type" value="Genomic_DNA"/>
</dbReference>
<feature type="compositionally biased region" description="Polar residues" evidence="1">
    <location>
        <begin position="690"/>
        <end position="714"/>
    </location>
</feature>
<feature type="region of interest" description="Disordered" evidence="1">
    <location>
        <begin position="198"/>
        <end position="247"/>
    </location>
</feature>
<feature type="region of interest" description="Disordered" evidence="1">
    <location>
        <begin position="663"/>
        <end position="744"/>
    </location>
</feature>
<feature type="region of interest" description="Disordered" evidence="1">
    <location>
        <begin position="269"/>
        <end position="323"/>
    </location>
</feature>
<feature type="compositionally biased region" description="Polar residues" evidence="1">
    <location>
        <begin position="1"/>
        <end position="12"/>
    </location>
</feature>
<feature type="transmembrane region" description="Helical" evidence="2">
    <location>
        <begin position="620"/>
        <end position="639"/>
    </location>
</feature>
<evidence type="ECO:0000313" key="3">
    <source>
        <dbReference type="EMBL" id="GMN52418.1"/>
    </source>
</evidence>
<keyword evidence="4" id="KW-1185">Reference proteome</keyword>
<proteinExistence type="predicted"/>
<feature type="compositionally biased region" description="Low complexity" evidence="1">
    <location>
        <begin position="729"/>
        <end position="744"/>
    </location>
</feature>
<dbReference type="PANTHER" id="PTHR34775:SF4">
    <property type="entry name" value="TRANSMEMBRANE PROTEIN"/>
    <property type="match status" value="1"/>
</dbReference>
<dbReference type="PANTHER" id="PTHR34775">
    <property type="entry name" value="TRANSMEMBRANE PROTEIN"/>
    <property type="match status" value="1"/>
</dbReference>
<keyword evidence="2" id="KW-1133">Transmembrane helix</keyword>
<name>A0AA88DAV8_FICCA</name>
<sequence length="780" mass="85831">MAAPSNKSSSSPIPGRANPSPRSSEIGNPMRRSFTGNPFSKPSIIPNPRGLNPNTPANSPSELPRRNSSVSRESVVTLRDSEDNKENGKMAKLRSPMGSKGSGTKNFMSPTISAASKINASPRKRILEERNEQVRASVSVSDVKIASFSPAISDSSDHKKEEEEEILAAPPVSAESEAISDSKAKKVVFVESELDNLEPTFKISPPPPPLCSSSPSIPVIAPLDSDPLAPPYDPKTNYLSPRPRFLHYKPNPRVELYLSKSKEGKRLEDSFASRSFSDSDITDDEEEIYSESLPKESEEDISSGEDVRAEDKQEDDEEEELLVSEPSPIDAMISKETVEAKTEFKPPRSVWRSKLTALLIILSVLCVSISVANLPVIDHSVFDGIPAFLKQYDQPEILEFAKASLDEIAQRFPVWYANSISSLSKLISNLREAHKVEPLHYFNLSALVEDDFEMNVFVPTREKREFHIGADKALQIDAEYQEQVHQKADEASSEVEEETPEIHFSTDLVEAGQVPSAELVEPESSIAEKSQEENDPIPISQADEARSEVFEAEVPQEVGVSSGAEMEAQVSEAEMPQEEVDVSSGAEMEAAKDYLFSSETPEAGVTVDESREDSFSKVNVLGMAFLVLALIASTGFFFVKKGSNNSTLNSFDVSIKGQGLVNKKLDSSPTLNKPGNTFEVRDFSGESCPSEMSSYRNTSYNNNKKGLNSRNEAQSYERKTKKNQRRESMASSSMDSSMGSPSYGSFTTYEKIPVKYGQGDDEVITPVRRSSRLRSYVTSS</sequence>
<feature type="compositionally biased region" description="Acidic residues" evidence="1">
    <location>
        <begin position="312"/>
        <end position="322"/>
    </location>
</feature>
<organism evidence="3 4">
    <name type="scientific">Ficus carica</name>
    <name type="common">Common fig</name>
    <dbReference type="NCBI Taxonomy" id="3494"/>
    <lineage>
        <taxon>Eukaryota</taxon>
        <taxon>Viridiplantae</taxon>
        <taxon>Streptophyta</taxon>
        <taxon>Embryophyta</taxon>
        <taxon>Tracheophyta</taxon>
        <taxon>Spermatophyta</taxon>
        <taxon>Magnoliopsida</taxon>
        <taxon>eudicotyledons</taxon>
        <taxon>Gunneridae</taxon>
        <taxon>Pentapetalae</taxon>
        <taxon>rosids</taxon>
        <taxon>fabids</taxon>
        <taxon>Rosales</taxon>
        <taxon>Moraceae</taxon>
        <taxon>Ficeae</taxon>
        <taxon>Ficus</taxon>
    </lineage>
</organism>
<feature type="compositionally biased region" description="Polar residues" evidence="1">
    <location>
        <begin position="102"/>
        <end position="119"/>
    </location>
</feature>
<keyword evidence="2" id="KW-0472">Membrane</keyword>
<feature type="compositionally biased region" description="Acidic residues" evidence="1">
    <location>
        <begin position="280"/>
        <end position="289"/>
    </location>
</feature>
<feature type="compositionally biased region" description="Polar residues" evidence="1">
    <location>
        <begin position="52"/>
        <end position="61"/>
    </location>
</feature>
<evidence type="ECO:0008006" key="5">
    <source>
        <dbReference type="Google" id="ProtNLM"/>
    </source>
</evidence>
<feature type="region of interest" description="Disordered" evidence="1">
    <location>
        <begin position="150"/>
        <end position="177"/>
    </location>
</feature>
<feature type="region of interest" description="Disordered" evidence="1">
    <location>
        <begin position="517"/>
        <end position="536"/>
    </location>
</feature>
<feature type="region of interest" description="Disordered" evidence="1">
    <location>
        <begin position="1"/>
        <end position="124"/>
    </location>
</feature>